<protein>
    <submittedName>
        <fullName evidence="2">RidA family protein</fullName>
    </submittedName>
</protein>
<dbReference type="PANTHER" id="PTHR11803:SF58">
    <property type="entry name" value="PROTEIN HMF1-RELATED"/>
    <property type="match status" value="1"/>
</dbReference>
<dbReference type="PANTHER" id="PTHR11803">
    <property type="entry name" value="2-IMINOBUTANOATE/2-IMINOPROPANOATE DEAMINASE RIDA"/>
    <property type="match status" value="1"/>
</dbReference>
<dbReference type="Gene3D" id="3.30.1330.40">
    <property type="entry name" value="RutC-like"/>
    <property type="match status" value="1"/>
</dbReference>
<dbReference type="InterPro" id="IPR006175">
    <property type="entry name" value="YjgF/YER057c/UK114"/>
</dbReference>
<reference evidence="2" key="1">
    <citation type="journal article" date="2020" name="mSystems">
        <title>Genome- and Community-Level Interaction Insights into Carbon Utilization and Element Cycling Functions of Hydrothermarchaeota in Hydrothermal Sediment.</title>
        <authorList>
            <person name="Zhou Z."/>
            <person name="Liu Y."/>
            <person name="Xu W."/>
            <person name="Pan J."/>
            <person name="Luo Z.H."/>
            <person name="Li M."/>
        </authorList>
    </citation>
    <scope>NUCLEOTIDE SEQUENCE [LARGE SCALE GENOMIC DNA]</scope>
    <source>
        <strain evidence="2">HyVt-577</strain>
    </source>
</reference>
<dbReference type="GO" id="GO:0005829">
    <property type="term" value="C:cytosol"/>
    <property type="evidence" value="ECO:0007669"/>
    <property type="project" value="TreeGrafter"/>
</dbReference>
<dbReference type="AlphaFoldDB" id="A0A7V4WUC7"/>
<name>A0A7V4WUC7_CALAY</name>
<proteinExistence type="inferred from homology"/>
<comment type="caution">
    <text evidence="2">The sequence shown here is derived from an EMBL/GenBank/DDBJ whole genome shotgun (WGS) entry which is preliminary data.</text>
</comment>
<organism evidence="2">
    <name type="scientific">Caldithrix abyssi</name>
    <dbReference type="NCBI Taxonomy" id="187145"/>
    <lineage>
        <taxon>Bacteria</taxon>
        <taxon>Pseudomonadati</taxon>
        <taxon>Calditrichota</taxon>
        <taxon>Calditrichia</taxon>
        <taxon>Calditrichales</taxon>
        <taxon>Calditrichaceae</taxon>
        <taxon>Caldithrix</taxon>
    </lineage>
</organism>
<dbReference type="NCBIfam" id="TIGR00004">
    <property type="entry name" value="Rid family detoxifying hydrolase"/>
    <property type="match status" value="1"/>
</dbReference>
<gene>
    <name evidence="2" type="ORF">ENK44_00635</name>
</gene>
<dbReference type="FunFam" id="3.30.1330.40:FF:000001">
    <property type="entry name" value="L-PSP family endoribonuclease"/>
    <property type="match status" value="1"/>
</dbReference>
<dbReference type="GO" id="GO:0019239">
    <property type="term" value="F:deaminase activity"/>
    <property type="evidence" value="ECO:0007669"/>
    <property type="project" value="TreeGrafter"/>
</dbReference>
<dbReference type="Proteomes" id="UP000885779">
    <property type="component" value="Unassembled WGS sequence"/>
</dbReference>
<dbReference type="EMBL" id="DRQG01000007">
    <property type="protein sequence ID" value="HGY54181.1"/>
    <property type="molecule type" value="Genomic_DNA"/>
</dbReference>
<comment type="similarity">
    <text evidence="1">Belongs to the RutC family.</text>
</comment>
<dbReference type="SUPFAM" id="SSF55298">
    <property type="entry name" value="YjgF-like"/>
    <property type="match status" value="1"/>
</dbReference>
<dbReference type="CDD" id="cd00448">
    <property type="entry name" value="YjgF_YER057c_UK114_family"/>
    <property type="match status" value="1"/>
</dbReference>
<evidence type="ECO:0000313" key="2">
    <source>
        <dbReference type="EMBL" id="HGY54181.1"/>
    </source>
</evidence>
<accession>A0A7V4WUC7</accession>
<evidence type="ECO:0000256" key="1">
    <source>
        <dbReference type="ARBA" id="ARBA00010552"/>
    </source>
</evidence>
<dbReference type="Pfam" id="PF01042">
    <property type="entry name" value="Ribonuc_L-PSP"/>
    <property type="match status" value="1"/>
</dbReference>
<sequence length="126" mass="13708">MAVKFIKSQNAPAPIGPYSQAIEVNGFIFTSGQIALTPDGKLIEGNIEAQTRQVFENLKEVLTAAGSDLDHVVKTTIYLKNMSDFTSVNEVYAGYFGKSLPARSTVEVSRLPKDVLVEVDCIAIKK</sequence>
<dbReference type="InterPro" id="IPR035959">
    <property type="entry name" value="RutC-like_sf"/>
</dbReference>
<dbReference type="InterPro" id="IPR006056">
    <property type="entry name" value="RidA"/>
</dbReference>